<keyword evidence="2" id="KW-0472">Membrane</keyword>
<evidence type="ECO:0000313" key="3">
    <source>
        <dbReference type="EMBL" id="OPL32998.1"/>
    </source>
</evidence>
<feature type="non-terminal residue" evidence="3">
    <location>
        <position position="1"/>
    </location>
</feature>
<keyword evidence="2" id="KW-0812">Transmembrane</keyword>
<proteinExistence type="predicted"/>
<dbReference type="EMBL" id="KV585495">
    <property type="protein sequence ID" value="OPL32998.1"/>
    <property type="molecule type" value="Genomic_DNA"/>
</dbReference>
<dbReference type="Proteomes" id="UP000266721">
    <property type="component" value="Unassembled WGS sequence"/>
</dbReference>
<comment type="caution">
    <text evidence="3">The sequence shown here is derived from an EMBL/GenBank/DDBJ whole genome shotgun (WGS) entry which is preliminary data.</text>
</comment>
<organism evidence="3 4">
    <name type="scientific">Mytilus galloprovincialis</name>
    <name type="common">Mediterranean mussel</name>
    <dbReference type="NCBI Taxonomy" id="29158"/>
    <lineage>
        <taxon>Eukaryota</taxon>
        <taxon>Metazoa</taxon>
        <taxon>Spiralia</taxon>
        <taxon>Lophotrochozoa</taxon>
        <taxon>Mollusca</taxon>
        <taxon>Bivalvia</taxon>
        <taxon>Autobranchia</taxon>
        <taxon>Pteriomorphia</taxon>
        <taxon>Mytilida</taxon>
        <taxon>Mytiloidea</taxon>
        <taxon>Mytilidae</taxon>
        <taxon>Mytilinae</taxon>
        <taxon>Mytilus</taxon>
    </lineage>
</organism>
<keyword evidence="4" id="KW-1185">Reference proteome</keyword>
<evidence type="ECO:0000256" key="2">
    <source>
        <dbReference type="SAM" id="Phobius"/>
    </source>
</evidence>
<feature type="transmembrane region" description="Helical" evidence="2">
    <location>
        <begin position="6"/>
        <end position="30"/>
    </location>
</feature>
<feature type="non-terminal residue" evidence="3">
    <location>
        <position position="97"/>
    </location>
</feature>
<accession>A0A3L5TTN3</accession>
<reference evidence="3 4" key="1">
    <citation type="journal article" date="2016" name="PLoS ONE">
        <title>A First Insight into the Genome of the Filter-Feeder Mussel Mytilus galloprovincialis.</title>
        <authorList>
            <person name="Murgarella M."/>
            <person name="Puiu D."/>
            <person name="Novoa B."/>
            <person name="Figueras A."/>
            <person name="Posada D."/>
            <person name="Canchaya C."/>
        </authorList>
    </citation>
    <scope>NUCLEOTIDE SEQUENCE [LARGE SCALE GENOMIC DNA]</scope>
    <source>
        <tissue evidence="3">Muscle</tissue>
    </source>
</reference>
<feature type="compositionally biased region" description="Low complexity" evidence="1">
    <location>
        <begin position="66"/>
        <end position="77"/>
    </location>
</feature>
<dbReference type="AlphaFoldDB" id="A0A3L5TTN3"/>
<evidence type="ECO:0000256" key="1">
    <source>
        <dbReference type="SAM" id="MobiDB-lite"/>
    </source>
</evidence>
<evidence type="ECO:0000313" key="4">
    <source>
        <dbReference type="Proteomes" id="UP000266721"/>
    </source>
</evidence>
<keyword evidence="2" id="KW-1133">Transmembrane helix</keyword>
<sequence>MVICLGGITAYTTFVVTLLSFCLFLIHTFISLDIEERIFHSSNDTSNSTVRGRSETCKNKGKESRLSNLTNGNLSSNDDVPVHGYGSYDFNYEVQNC</sequence>
<feature type="region of interest" description="Disordered" evidence="1">
    <location>
        <begin position="43"/>
        <end position="78"/>
    </location>
</feature>
<gene>
    <name evidence="3" type="ORF">AM593_10712</name>
</gene>
<feature type="compositionally biased region" description="Basic and acidic residues" evidence="1">
    <location>
        <begin position="52"/>
        <end position="65"/>
    </location>
</feature>
<name>A0A3L5TTN3_MYTGA</name>
<protein>
    <submittedName>
        <fullName evidence="3">Uncharacterized protein</fullName>
    </submittedName>
</protein>